<name>A0A8H2M6T0_9FIRM</name>
<accession>A0A8H2M6T0</accession>
<evidence type="ECO:0000256" key="2">
    <source>
        <dbReference type="ARBA" id="ARBA00022448"/>
    </source>
</evidence>
<comment type="subcellular location">
    <subcellularLocation>
        <location evidence="1">Cell membrane</location>
        <topology evidence="1">Multi-pass membrane protein</topology>
    </subcellularLocation>
</comment>
<feature type="transmembrane region" description="Helical" evidence="6">
    <location>
        <begin position="175"/>
        <end position="194"/>
    </location>
</feature>
<feature type="transmembrane region" description="Helical" evidence="6">
    <location>
        <begin position="348"/>
        <end position="373"/>
    </location>
</feature>
<dbReference type="Pfam" id="PF11700">
    <property type="entry name" value="ATG22"/>
    <property type="match status" value="1"/>
</dbReference>
<organism evidence="8 9">
    <name type="scientific">Urinicoccus massiliensis</name>
    <dbReference type="NCBI Taxonomy" id="1723382"/>
    <lineage>
        <taxon>Bacteria</taxon>
        <taxon>Bacillati</taxon>
        <taxon>Bacillota</taxon>
        <taxon>Tissierellia</taxon>
        <taxon>Tissierellales</taxon>
        <taxon>Peptoniphilaceae</taxon>
        <taxon>Urinicoccus</taxon>
    </lineage>
</organism>
<evidence type="ECO:0000256" key="6">
    <source>
        <dbReference type="SAM" id="Phobius"/>
    </source>
</evidence>
<dbReference type="InterPro" id="IPR024671">
    <property type="entry name" value="Atg22-like"/>
</dbReference>
<dbReference type="RefSeq" id="WP_131749747.1">
    <property type="nucleotide sequence ID" value="NZ_CAACYI010000001.1"/>
</dbReference>
<keyword evidence="5 6" id="KW-0472">Membrane</keyword>
<evidence type="ECO:0000313" key="8">
    <source>
        <dbReference type="EMBL" id="VFB17131.1"/>
    </source>
</evidence>
<dbReference type="Proteomes" id="UP000377798">
    <property type="component" value="Unassembled WGS sequence"/>
</dbReference>
<dbReference type="EMBL" id="CAACYI010000001">
    <property type="protein sequence ID" value="VFB17131.1"/>
    <property type="molecule type" value="Genomic_DNA"/>
</dbReference>
<feature type="transmembrane region" description="Helical" evidence="6">
    <location>
        <begin position="225"/>
        <end position="247"/>
    </location>
</feature>
<proteinExistence type="predicted"/>
<dbReference type="PANTHER" id="PTHR23519">
    <property type="entry name" value="AUTOPHAGY-RELATED PROTEIN 22"/>
    <property type="match status" value="1"/>
</dbReference>
<keyword evidence="3 6" id="KW-0812">Transmembrane</keyword>
<sequence>MKYTKLERNFIFYDVGNSAYILIATTIIPIFFNLLAKEDLAPATYLAYWGYAVTFSTLVTAILGPILGAYADIHGKRKTFFGLFFLLGFLGCLLQPLPTTWLAFLILYILSKVGFNGSLIFYDSMMKDITSDDRMDLVSSAGYAWGYVGSCLPFILCLALLLFHEIIDLTIRPTSILIFAIIALWWLAFTLPLLKSYRQGPREENSLARQSLKESLKAIKKDKRLFFFLLSFLFYIDGVYTIINMATAYGSSLGLDQNGLILALLMTQFVAFPCAIFFGRLSKKVDSAKLLMVTILAYTCIAIFAVFLKTLTHFWILAALVGMFQGAIQALSRSYFAKLIPQEKSSQYFGIYDIFGKGASMFGTFVVSLISQITGNQNLALLVLVVFFILGLIFFYKSAFHKEKTVS</sequence>
<dbReference type="GO" id="GO:0022857">
    <property type="term" value="F:transmembrane transporter activity"/>
    <property type="evidence" value="ECO:0007669"/>
    <property type="project" value="InterPro"/>
</dbReference>
<dbReference type="InterPro" id="IPR020846">
    <property type="entry name" value="MFS_dom"/>
</dbReference>
<dbReference type="InterPro" id="IPR050495">
    <property type="entry name" value="ATG22/LtaA_families"/>
</dbReference>
<feature type="transmembrane region" description="Helical" evidence="6">
    <location>
        <begin position="143"/>
        <end position="163"/>
    </location>
</feature>
<evidence type="ECO:0000259" key="7">
    <source>
        <dbReference type="PROSITE" id="PS50850"/>
    </source>
</evidence>
<dbReference type="PANTHER" id="PTHR23519:SF1">
    <property type="entry name" value="AUTOPHAGY-RELATED PROTEIN 22"/>
    <property type="match status" value="1"/>
</dbReference>
<dbReference type="AlphaFoldDB" id="A0A8H2M6T0"/>
<reference evidence="8 9" key="1">
    <citation type="submission" date="2019-02" db="EMBL/GenBank/DDBJ databases">
        <authorList>
            <consortium name="Pathogen Informatics"/>
        </authorList>
    </citation>
    <scope>NUCLEOTIDE SEQUENCE [LARGE SCALE GENOMIC DNA]</scope>
    <source>
        <strain evidence="8 9">3012STDY7089603</strain>
    </source>
</reference>
<feature type="transmembrane region" description="Helical" evidence="6">
    <location>
        <begin position="379"/>
        <end position="396"/>
    </location>
</feature>
<evidence type="ECO:0000256" key="1">
    <source>
        <dbReference type="ARBA" id="ARBA00004651"/>
    </source>
</evidence>
<feature type="transmembrane region" description="Helical" evidence="6">
    <location>
        <begin position="290"/>
        <end position="308"/>
    </location>
</feature>
<dbReference type="GO" id="GO:0005886">
    <property type="term" value="C:plasma membrane"/>
    <property type="evidence" value="ECO:0007669"/>
    <property type="project" value="UniProtKB-SubCell"/>
</dbReference>
<gene>
    <name evidence="8" type="ORF">NCTC13150_01716</name>
</gene>
<dbReference type="PROSITE" id="PS50850">
    <property type="entry name" value="MFS"/>
    <property type="match status" value="1"/>
</dbReference>
<evidence type="ECO:0000256" key="5">
    <source>
        <dbReference type="ARBA" id="ARBA00023136"/>
    </source>
</evidence>
<evidence type="ECO:0000256" key="3">
    <source>
        <dbReference type="ARBA" id="ARBA00022692"/>
    </source>
</evidence>
<feature type="transmembrane region" description="Helical" evidence="6">
    <location>
        <begin position="48"/>
        <end position="68"/>
    </location>
</feature>
<evidence type="ECO:0000256" key="4">
    <source>
        <dbReference type="ARBA" id="ARBA00022989"/>
    </source>
</evidence>
<feature type="transmembrane region" description="Helical" evidence="6">
    <location>
        <begin position="103"/>
        <end position="122"/>
    </location>
</feature>
<feature type="domain" description="Major facilitator superfamily (MFS) profile" evidence="7">
    <location>
        <begin position="1"/>
        <end position="403"/>
    </location>
</feature>
<feature type="transmembrane region" description="Helical" evidence="6">
    <location>
        <begin position="12"/>
        <end position="36"/>
    </location>
</feature>
<dbReference type="SUPFAM" id="SSF103473">
    <property type="entry name" value="MFS general substrate transporter"/>
    <property type="match status" value="1"/>
</dbReference>
<feature type="transmembrane region" description="Helical" evidence="6">
    <location>
        <begin position="80"/>
        <end position="97"/>
    </location>
</feature>
<keyword evidence="2" id="KW-0813">Transport</keyword>
<protein>
    <submittedName>
        <fullName evidence="8">Arabinose efflux permease</fullName>
    </submittedName>
</protein>
<dbReference type="InterPro" id="IPR036259">
    <property type="entry name" value="MFS_trans_sf"/>
</dbReference>
<dbReference type="Gene3D" id="1.20.1250.20">
    <property type="entry name" value="MFS general substrate transporter like domains"/>
    <property type="match status" value="1"/>
</dbReference>
<comment type="caution">
    <text evidence="8">The sequence shown here is derived from an EMBL/GenBank/DDBJ whole genome shotgun (WGS) entry which is preliminary data.</text>
</comment>
<keyword evidence="4 6" id="KW-1133">Transmembrane helix</keyword>
<evidence type="ECO:0000313" key="9">
    <source>
        <dbReference type="Proteomes" id="UP000377798"/>
    </source>
</evidence>
<keyword evidence="9" id="KW-1185">Reference proteome</keyword>
<feature type="transmembrane region" description="Helical" evidence="6">
    <location>
        <begin position="259"/>
        <end position="278"/>
    </location>
</feature>